<keyword evidence="11" id="KW-1185">Reference proteome</keyword>
<evidence type="ECO:0000256" key="8">
    <source>
        <dbReference type="SAM" id="Phobius"/>
    </source>
</evidence>
<evidence type="ECO:0000256" key="6">
    <source>
        <dbReference type="ARBA" id="ARBA00022989"/>
    </source>
</evidence>
<protein>
    <submittedName>
        <fullName evidence="10">Dolichyl-phosphate mannosyltransferase</fullName>
    </submittedName>
</protein>
<dbReference type="Proteomes" id="UP000254677">
    <property type="component" value="Unassembled WGS sequence"/>
</dbReference>
<evidence type="ECO:0000313" key="10">
    <source>
        <dbReference type="EMBL" id="STX43827.1"/>
    </source>
</evidence>
<feature type="transmembrane region" description="Helical" evidence="8">
    <location>
        <begin position="126"/>
        <end position="143"/>
    </location>
</feature>
<dbReference type="OrthoDB" id="108054at2"/>
<evidence type="ECO:0000256" key="5">
    <source>
        <dbReference type="ARBA" id="ARBA00022692"/>
    </source>
</evidence>
<dbReference type="GO" id="GO:0016763">
    <property type="term" value="F:pentosyltransferase activity"/>
    <property type="evidence" value="ECO:0007669"/>
    <property type="project" value="TreeGrafter"/>
</dbReference>
<keyword evidence="7 8" id="KW-0472">Membrane</keyword>
<keyword evidence="2" id="KW-1003">Cell membrane</keyword>
<keyword evidence="3 10" id="KW-0328">Glycosyltransferase</keyword>
<keyword evidence="6 8" id="KW-1133">Transmembrane helix</keyword>
<gene>
    <name evidence="10" type="ORF">NCTC13292_02413</name>
</gene>
<comment type="subcellular location">
    <subcellularLocation>
        <location evidence="1">Cell membrane</location>
        <topology evidence="1">Multi-pass membrane protein</topology>
    </subcellularLocation>
</comment>
<evidence type="ECO:0000256" key="2">
    <source>
        <dbReference type="ARBA" id="ARBA00022475"/>
    </source>
</evidence>
<feature type="transmembrane region" description="Helical" evidence="8">
    <location>
        <begin position="328"/>
        <end position="348"/>
    </location>
</feature>
<feature type="transmembrane region" description="Helical" evidence="8">
    <location>
        <begin position="101"/>
        <end position="120"/>
    </location>
</feature>
<dbReference type="Pfam" id="PF13231">
    <property type="entry name" value="PMT_2"/>
    <property type="match status" value="1"/>
</dbReference>
<feature type="transmembrane region" description="Helical" evidence="8">
    <location>
        <begin position="232"/>
        <end position="254"/>
    </location>
</feature>
<name>A0A378JAB4_9GAMM</name>
<feature type="transmembrane region" description="Helical" evidence="8">
    <location>
        <begin position="298"/>
        <end position="316"/>
    </location>
</feature>
<accession>A0A378JAB4</accession>
<dbReference type="AlphaFoldDB" id="A0A378JAB4"/>
<proteinExistence type="predicted"/>
<keyword evidence="4 10" id="KW-0808">Transferase</keyword>
<evidence type="ECO:0000259" key="9">
    <source>
        <dbReference type="Pfam" id="PF13231"/>
    </source>
</evidence>
<feature type="transmembrane region" description="Helical" evidence="8">
    <location>
        <begin position="274"/>
        <end position="291"/>
    </location>
</feature>
<feature type="domain" description="Glycosyltransferase RgtA/B/C/D-like" evidence="9">
    <location>
        <begin position="50"/>
        <end position="209"/>
    </location>
</feature>
<dbReference type="EMBL" id="UGOA01000001">
    <property type="protein sequence ID" value="STX43827.1"/>
    <property type="molecule type" value="Genomic_DNA"/>
</dbReference>
<dbReference type="InterPro" id="IPR038731">
    <property type="entry name" value="RgtA/B/C-like"/>
</dbReference>
<feature type="transmembrane region" description="Helical" evidence="8">
    <location>
        <begin position="155"/>
        <end position="179"/>
    </location>
</feature>
<reference evidence="10 11" key="1">
    <citation type="submission" date="2018-06" db="EMBL/GenBank/DDBJ databases">
        <authorList>
            <consortium name="Pathogen Informatics"/>
            <person name="Doyle S."/>
        </authorList>
    </citation>
    <scope>NUCLEOTIDE SEQUENCE [LARGE SCALE GENOMIC DNA]</scope>
    <source>
        <strain evidence="10 11">NCTC13292</strain>
    </source>
</reference>
<evidence type="ECO:0000256" key="3">
    <source>
        <dbReference type="ARBA" id="ARBA00022676"/>
    </source>
</evidence>
<feature type="transmembrane region" description="Helical" evidence="8">
    <location>
        <begin position="191"/>
        <end position="211"/>
    </location>
</feature>
<keyword evidence="5 8" id="KW-0812">Transmembrane</keyword>
<feature type="transmembrane region" description="Helical" evidence="8">
    <location>
        <begin position="12"/>
        <end position="32"/>
    </location>
</feature>
<evidence type="ECO:0000256" key="7">
    <source>
        <dbReference type="ARBA" id="ARBA00023136"/>
    </source>
</evidence>
<dbReference type="InterPro" id="IPR050297">
    <property type="entry name" value="LipidA_mod_glycosyltrf_83"/>
</dbReference>
<dbReference type="RefSeq" id="WP_115221994.1">
    <property type="nucleotide sequence ID" value="NZ_CAXYJE010000002.1"/>
</dbReference>
<evidence type="ECO:0000256" key="4">
    <source>
        <dbReference type="ARBA" id="ARBA00022679"/>
    </source>
</evidence>
<organism evidence="10 11">
    <name type="scientific">Legionella donaldsonii</name>
    <dbReference type="NCBI Taxonomy" id="45060"/>
    <lineage>
        <taxon>Bacteria</taxon>
        <taxon>Pseudomonadati</taxon>
        <taxon>Pseudomonadota</taxon>
        <taxon>Gammaproteobacteria</taxon>
        <taxon>Legionellales</taxon>
        <taxon>Legionellaceae</taxon>
        <taxon>Legionella</taxon>
    </lineage>
</organism>
<evidence type="ECO:0000256" key="1">
    <source>
        <dbReference type="ARBA" id="ARBA00004651"/>
    </source>
</evidence>
<evidence type="ECO:0000313" key="11">
    <source>
        <dbReference type="Proteomes" id="UP000254677"/>
    </source>
</evidence>
<sequence length="495" mass="57487">MNQTRYRLPFLIVIVLFLLLHLFFLLSANLLVEEAYYWNYANHLDFSFLDHPPMVALLIKLGTSLLGTNEWGVRFATIPCWILTGYFSFKLTNSIKRGAGIYAIALLSVLPFFFIHSHIITPDIPLILSWSATLYYLYQALVLEQSKKWYLAGLWLGLGLLSKYTIVLLGLATVTYLILEPGSRKWFFRKEPYLCALISVLLFFPVIYWNATHQWASFQFQSTRRLQEHYTFSLHILIGLLLVFLTPAGVFGGWLLYTKEHAKNLITTKTKRFLQVYTTVPLLFFSLFSLCHVIKVNWIGPSLLAMIPWFSILIAHDQKIIGLSTRKSWITTCAVLLFCYSGILYCIFSGKPQTLNHYLFPKVIHWDEFTWQLHRLADTVESKNHDTPIIVPLDVYNIGSEFNFYQQKLLEHQQIDSSYQVIGSHVFGLNSLMYQYWGSADETKGRLLLLISRELYRFKYINNTVSSSPVLELSDYNQDHKDSAVKFYYQLVKMG</sequence>
<dbReference type="PANTHER" id="PTHR33908">
    <property type="entry name" value="MANNOSYLTRANSFERASE YKCB-RELATED"/>
    <property type="match status" value="1"/>
</dbReference>
<dbReference type="GO" id="GO:0005886">
    <property type="term" value="C:plasma membrane"/>
    <property type="evidence" value="ECO:0007669"/>
    <property type="project" value="UniProtKB-SubCell"/>
</dbReference>
<dbReference type="GO" id="GO:0009103">
    <property type="term" value="P:lipopolysaccharide biosynthetic process"/>
    <property type="evidence" value="ECO:0007669"/>
    <property type="project" value="UniProtKB-ARBA"/>
</dbReference>
<dbReference type="PANTHER" id="PTHR33908:SF11">
    <property type="entry name" value="MEMBRANE PROTEIN"/>
    <property type="match status" value="1"/>
</dbReference>